<sequence>MSTTMQVPASEHGHARVFAVDLDPERAEALTPDDLAAALGIETLDMEQVELFPIGNLAGLGLSSYLVEGMGMDVDQVRPDASRLDGLRGHVLILLSNAVKGRTLEVGPPLRWIGTYSEPTVIAPMEKLRADAAEGTLDETRKPPSDAAIGGRIAVLVLLVLFALVLVMILIS</sequence>
<dbReference type="RefSeq" id="WP_140194322.1">
    <property type="nucleotide sequence ID" value="NZ_VFFF01000001.1"/>
</dbReference>
<proteinExistence type="predicted"/>
<protein>
    <recommendedName>
        <fullName evidence="4">Aspartate carbamoyltransferase catalytic subunit</fullName>
    </recommendedName>
</protein>
<reference evidence="2 3" key="1">
    <citation type="submission" date="2019-06" db="EMBL/GenBank/DDBJ databases">
        <title>Genome of new Rhodobacteraceae sp. SM1903.</title>
        <authorList>
            <person name="Ren X."/>
        </authorList>
    </citation>
    <scope>NUCLEOTIDE SEQUENCE [LARGE SCALE GENOMIC DNA]</scope>
    <source>
        <strain evidence="2 3">SM1903</strain>
    </source>
</reference>
<dbReference type="EMBL" id="VFFF01000001">
    <property type="protein sequence ID" value="TNY33634.1"/>
    <property type="molecule type" value="Genomic_DNA"/>
</dbReference>
<dbReference type="OrthoDB" id="7875742at2"/>
<evidence type="ECO:0000256" key="1">
    <source>
        <dbReference type="SAM" id="Phobius"/>
    </source>
</evidence>
<gene>
    <name evidence="2" type="ORF">FHY64_10280</name>
</gene>
<keyword evidence="3" id="KW-1185">Reference proteome</keyword>
<feature type="transmembrane region" description="Helical" evidence="1">
    <location>
        <begin position="149"/>
        <end position="171"/>
    </location>
</feature>
<keyword evidence="1" id="KW-1133">Transmembrane helix</keyword>
<evidence type="ECO:0000313" key="2">
    <source>
        <dbReference type="EMBL" id="TNY33634.1"/>
    </source>
</evidence>
<evidence type="ECO:0000313" key="3">
    <source>
        <dbReference type="Proteomes" id="UP000314011"/>
    </source>
</evidence>
<keyword evidence="1" id="KW-0812">Transmembrane</keyword>
<name>A0A5C5GHD3_9RHOB</name>
<dbReference type="Proteomes" id="UP000314011">
    <property type="component" value="Unassembled WGS sequence"/>
</dbReference>
<evidence type="ECO:0008006" key="4">
    <source>
        <dbReference type="Google" id="ProtNLM"/>
    </source>
</evidence>
<keyword evidence="1" id="KW-0472">Membrane</keyword>
<dbReference type="AlphaFoldDB" id="A0A5C5GHD3"/>
<organism evidence="2 3">
    <name type="scientific">Pelagovum pacificum</name>
    <dbReference type="NCBI Taxonomy" id="2588711"/>
    <lineage>
        <taxon>Bacteria</taxon>
        <taxon>Pseudomonadati</taxon>
        <taxon>Pseudomonadota</taxon>
        <taxon>Alphaproteobacteria</taxon>
        <taxon>Rhodobacterales</taxon>
        <taxon>Paracoccaceae</taxon>
        <taxon>Pelagovum</taxon>
    </lineage>
</organism>
<comment type="caution">
    <text evidence="2">The sequence shown here is derived from an EMBL/GenBank/DDBJ whole genome shotgun (WGS) entry which is preliminary data.</text>
</comment>
<accession>A0A5C5GHD3</accession>